<keyword evidence="7" id="KW-1185">Reference proteome</keyword>
<dbReference type="PANTHER" id="PTHR43435:SF4">
    <property type="entry name" value="FGGY CARBOHYDRATE KINASE DOMAIN-CONTAINING PROTEIN"/>
    <property type="match status" value="1"/>
</dbReference>
<dbReference type="InterPro" id="IPR043129">
    <property type="entry name" value="ATPase_NBD"/>
</dbReference>
<dbReference type="GO" id="GO:0019321">
    <property type="term" value="P:pentose metabolic process"/>
    <property type="evidence" value="ECO:0007669"/>
    <property type="project" value="TreeGrafter"/>
</dbReference>
<keyword evidence="1" id="KW-0808">Transferase</keyword>
<dbReference type="GO" id="GO:0019150">
    <property type="term" value="F:D-ribulokinase activity"/>
    <property type="evidence" value="ECO:0007669"/>
    <property type="project" value="TreeGrafter"/>
</dbReference>
<dbReference type="EMBL" id="JACGBJ010000001">
    <property type="protein sequence ID" value="MBA5800631.1"/>
    <property type="molecule type" value="Genomic_DNA"/>
</dbReference>
<evidence type="ECO:0000313" key="6">
    <source>
        <dbReference type="Proteomes" id="UP000532162"/>
    </source>
</evidence>
<dbReference type="RefSeq" id="WP_171603623.1">
    <property type="nucleotide sequence ID" value="NZ_JACCPJ010000015.1"/>
</dbReference>
<dbReference type="Pfam" id="PF02782">
    <property type="entry name" value="FGGY_C"/>
    <property type="match status" value="1"/>
</dbReference>
<dbReference type="Proteomes" id="UP000532162">
    <property type="component" value="Unassembled WGS sequence"/>
</dbReference>
<evidence type="ECO:0000313" key="4">
    <source>
        <dbReference type="EMBL" id="MBA5800631.1"/>
    </source>
</evidence>
<evidence type="ECO:0000259" key="3">
    <source>
        <dbReference type="Pfam" id="PF02782"/>
    </source>
</evidence>
<organism evidence="5 6">
    <name type="scientific">Rhizobium changzhiense</name>
    <dbReference type="NCBI Taxonomy" id="2692317"/>
    <lineage>
        <taxon>Bacteria</taxon>
        <taxon>Pseudomonadati</taxon>
        <taxon>Pseudomonadota</taxon>
        <taxon>Alphaproteobacteria</taxon>
        <taxon>Hyphomicrobiales</taxon>
        <taxon>Rhizobiaceae</taxon>
        <taxon>Rhizobium/Agrobacterium group</taxon>
        <taxon>Rhizobium</taxon>
    </lineage>
</organism>
<dbReference type="PANTHER" id="PTHR43435">
    <property type="entry name" value="RIBULOKINASE"/>
    <property type="match status" value="1"/>
</dbReference>
<proteinExistence type="predicted"/>
<dbReference type="Proteomes" id="UP000539787">
    <property type="component" value="Unassembled WGS sequence"/>
</dbReference>
<reference evidence="6 7" key="1">
    <citation type="submission" date="2020-07" db="EMBL/GenBank/DDBJ databases">
        <authorList>
            <person name="Sun Q."/>
        </authorList>
    </citation>
    <scope>NUCLEOTIDE SEQUENCE [LARGE SCALE GENOMIC DNA]</scope>
    <source>
        <strain evidence="5 6">WYCCWR 11290</strain>
        <strain evidence="4 7">WYCCWR 11317</strain>
    </source>
</reference>
<dbReference type="InterPro" id="IPR018485">
    <property type="entry name" value="FGGY_C"/>
</dbReference>
<keyword evidence="2" id="KW-0418">Kinase</keyword>
<gene>
    <name evidence="5" type="ORF">HX900_32705</name>
    <name evidence="4" type="ORF">HX902_03175</name>
</gene>
<name>A0A7Z0ZVV3_9HYPH</name>
<feature type="domain" description="Carbohydrate kinase FGGY C-terminal" evidence="3">
    <location>
        <begin position="12"/>
        <end position="126"/>
    </location>
</feature>
<evidence type="ECO:0000313" key="5">
    <source>
        <dbReference type="EMBL" id="NZD65843.1"/>
    </source>
</evidence>
<dbReference type="EMBL" id="JACCPJ010000015">
    <property type="protein sequence ID" value="NZD65843.1"/>
    <property type="molecule type" value="Genomic_DNA"/>
</dbReference>
<sequence length="196" mass="20102">MGPEATARGRFVGALHVVPEFPGIRAPFADPNPRAVIAGLGMASDLERLVGLYPAGVCGLGYGLRQILDAQATRGISIDIVVVSGGAGQDPTVRQILADATGTVIASSRSPEPVLLGTAILAAVAAGRFSSLSEAMQSMSAFGAAHSPNLRDPEWHRRRYAASNCCSRPQGGGVILAAACEICLALAFGQISGRHA</sequence>
<evidence type="ECO:0000256" key="2">
    <source>
        <dbReference type="ARBA" id="ARBA00022777"/>
    </source>
</evidence>
<dbReference type="AlphaFoldDB" id="A0A7Z0ZVV3"/>
<protein>
    <recommendedName>
        <fullName evidence="3">Carbohydrate kinase FGGY C-terminal domain-containing protein</fullName>
    </recommendedName>
</protein>
<evidence type="ECO:0000256" key="1">
    <source>
        <dbReference type="ARBA" id="ARBA00022679"/>
    </source>
</evidence>
<comment type="caution">
    <text evidence="5">The sequence shown here is derived from an EMBL/GenBank/DDBJ whole genome shotgun (WGS) entry which is preliminary data.</text>
</comment>
<evidence type="ECO:0000313" key="7">
    <source>
        <dbReference type="Proteomes" id="UP000539787"/>
    </source>
</evidence>
<dbReference type="Gene3D" id="3.30.420.40">
    <property type="match status" value="1"/>
</dbReference>
<dbReference type="GO" id="GO:0005737">
    <property type="term" value="C:cytoplasm"/>
    <property type="evidence" value="ECO:0007669"/>
    <property type="project" value="TreeGrafter"/>
</dbReference>
<dbReference type="SUPFAM" id="SSF53067">
    <property type="entry name" value="Actin-like ATPase domain"/>
    <property type="match status" value="1"/>
</dbReference>
<accession>A0A7Z0ZVV3</accession>